<dbReference type="InterPro" id="IPR050121">
    <property type="entry name" value="Cytochrome_P450_monoxygenase"/>
</dbReference>
<dbReference type="EMBL" id="KZ821221">
    <property type="protein sequence ID" value="PYH48470.1"/>
    <property type="molecule type" value="Genomic_DNA"/>
</dbReference>
<dbReference type="InterPro" id="IPR017972">
    <property type="entry name" value="Cyt_P450_CS"/>
</dbReference>
<evidence type="ECO:0000256" key="5">
    <source>
        <dbReference type="ARBA" id="ARBA00023002"/>
    </source>
</evidence>
<dbReference type="InterPro" id="IPR036396">
    <property type="entry name" value="Cyt_P450_sf"/>
</dbReference>
<evidence type="ECO:0000313" key="11">
    <source>
        <dbReference type="Proteomes" id="UP000248349"/>
    </source>
</evidence>
<proteinExistence type="inferred from homology"/>
<dbReference type="GO" id="GO:0016705">
    <property type="term" value="F:oxidoreductase activity, acting on paired donors, with incorporation or reduction of molecular oxygen"/>
    <property type="evidence" value="ECO:0007669"/>
    <property type="project" value="InterPro"/>
</dbReference>
<protein>
    <submittedName>
        <fullName evidence="10">Cytochrome P450</fullName>
    </submittedName>
</protein>
<evidence type="ECO:0000256" key="9">
    <source>
        <dbReference type="RuleBase" id="RU000461"/>
    </source>
</evidence>
<evidence type="ECO:0000256" key="4">
    <source>
        <dbReference type="ARBA" id="ARBA00022723"/>
    </source>
</evidence>
<evidence type="ECO:0000313" key="10">
    <source>
        <dbReference type="EMBL" id="PYH48470.1"/>
    </source>
</evidence>
<evidence type="ECO:0000256" key="1">
    <source>
        <dbReference type="ARBA" id="ARBA00001971"/>
    </source>
</evidence>
<accession>A0A318ZWK1</accession>
<dbReference type="GO" id="GO:0005506">
    <property type="term" value="F:iron ion binding"/>
    <property type="evidence" value="ECO:0007669"/>
    <property type="project" value="InterPro"/>
</dbReference>
<dbReference type="SUPFAM" id="SSF48264">
    <property type="entry name" value="Cytochrome P450"/>
    <property type="match status" value="1"/>
</dbReference>
<evidence type="ECO:0000256" key="3">
    <source>
        <dbReference type="ARBA" id="ARBA00022617"/>
    </source>
</evidence>
<evidence type="ECO:0000256" key="7">
    <source>
        <dbReference type="ARBA" id="ARBA00023033"/>
    </source>
</evidence>
<dbReference type="OrthoDB" id="3945418at2759"/>
<dbReference type="GO" id="GO:0020037">
    <property type="term" value="F:heme binding"/>
    <property type="evidence" value="ECO:0007669"/>
    <property type="project" value="InterPro"/>
</dbReference>
<name>A0A318ZWK1_9EURO</name>
<keyword evidence="11" id="KW-1185">Reference proteome</keyword>
<dbReference type="Gene3D" id="1.10.630.10">
    <property type="entry name" value="Cytochrome P450"/>
    <property type="match status" value="1"/>
</dbReference>
<dbReference type="InterPro" id="IPR001128">
    <property type="entry name" value="Cyt_P450"/>
</dbReference>
<keyword evidence="6 8" id="KW-0408">Iron</keyword>
<dbReference type="Pfam" id="PF00067">
    <property type="entry name" value="p450"/>
    <property type="match status" value="1"/>
</dbReference>
<dbReference type="RefSeq" id="XP_025434452.1">
    <property type="nucleotide sequence ID" value="XM_025574234.1"/>
</dbReference>
<comment type="cofactor">
    <cofactor evidence="1 8">
        <name>heme</name>
        <dbReference type="ChEBI" id="CHEBI:30413"/>
    </cofactor>
</comment>
<gene>
    <name evidence="10" type="ORF">BP01DRAFT_353627</name>
</gene>
<dbReference type="Proteomes" id="UP000248349">
    <property type="component" value="Unassembled WGS sequence"/>
</dbReference>
<evidence type="ECO:0000256" key="8">
    <source>
        <dbReference type="PIRSR" id="PIRSR602401-1"/>
    </source>
</evidence>
<evidence type="ECO:0000256" key="2">
    <source>
        <dbReference type="ARBA" id="ARBA00010617"/>
    </source>
</evidence>
<dbReference type="InterPro" id="IPR002401">
    <property type="entry name" value="Cyt_P450_E_grp-I"/>
</dbReference>
<dbReference type="PANTHER" id="PTHR24305:SF210">
    <property type="entry name" value="CYTOCHROME P450 MONOOXYGENASE ASQL-RELATED"/>
    <property type="match status" value="1"/>
</dbReference>
<keyword evidence="4 8" id="KW-0479">Metal-binding</keyword>
<dbReference type="GeneID" id="37075462"/>
<keyword evidence="5 9" id="KW-0560">Oxidoreductase</keyword>
<keyword evidence="3 8" id="KW-0349">Heme</keyword>
<dbReference type="GO" id="GO:0004497">
    <property type="term" value="F:monooxygenase activity"/>
    <property type="evidence" value="ECO:0007669"/>
    <property type="project" value="UniProtKB-KW"/>
</dbReference>
<feature type="binding site" description="axial binding residue" evidence="8">
    <location>
        <position position="452"/>
    </location>
    <ligand>
        <name>heme</name>
        <dbReference type="ChEBI" id="CHEBI:30413"/>
    </ligand>
    <ligandPart>
        <name>Fe</name>
        <dbReference type="ChEBI" id="CHEBI:18248"/>
    </ligandPart>
</feature>
<keyword evidence="7 9" id="KW-0503">Monooxygenase</keyword>
<dbReference type="STRING" id="1450539.A0A318ZWK1"/>
<dbReference type="PRINTS" id="PR00463">
    <property type="entry name" value="EP450I"/>
</dbReference>
<sequence>MTFFEFRYLTSFLPESWGDLKQIGVSLIFVLALRAGWLALNRLYWHPLRQIPGPLLAGLTEWWEFYFDVIENGTLVQTLPRLHQKYRSPVIRISPNHVHVNDPDFYNIVYRAGTDYRKAPSFYKALGYPNSLISILDPQKHRVFRNTIAPLFSPAALDLCAPRIHRVVLRAASKIVDGLQTGSPIQIQQLYRCLAMDVIYVTLFGQHGMFVDDYERPHELITSIDQFTDRMWLVKHFPIVNKIALNFPGYARFRQQCESWVDEVRQRRSRGHLTTSDGITTIFDAMLQPNEQKGYESRTSEELIDEAALFIIAGSDTSAYTLTSATYYLLTNPCALARLRNELDTHLLFDRAACKWEEVRKLPYLTAVIKETLRLSTPIPGITPRVVPAAGVRVQDYFLPGGTIVSITHRSIHDNPDIFPEPTLFQPERWLGEKGKALDRWLVAFSKGSRQCIGSPLAYQEAALTLAHIFGRFELQLHETDESNMSWVDHAVAVNSKPVQVRVLEDRWSTDGSFCQPIEQA</sequence>
<dbReference type="PRINTS" id="PR00385">
    <property type="entry name" value="P450"/>
</dbReference>
<reference evidence="10 11" key="1">
    <citation type="submission" date="2016-12" db="EMBL/GenBank/DDBJ databases">
        <title>The genomes of Aspergillus section Nigri reveals drivers in fungal speciation.</title>
        <authorList>
            <consortium name="DOE Joint Genome Institute"/>
            <person name="Vesth T.C."/>
            <person name="Nybo J."/>
            <person name="Theobald S."/>
            <person name="Brandl J."/>
            <person name="Frisvad J.C."/>
            <person name="Nielsen K.F."/>
            <person name="Lyhne E.K."/>
            <person name="Kogle M.E."/>
            <person name="Kuo A."/>
            <person name="Riley R."/>
            <person name="Clum A."/>
            <person name="Nolan M."/>
            <person name="Lipzen A."/>
            <person name="Salamov A."/>
            <person name="Henrissat B."/>
            <person name="Wiebenga A."/>
            <person name="De Vries R.P."/>
            <person name="Grigoriev I.V."/>
            <person name="Mortensen U.H."/>
            <person name="Andersen M.R."/>
            <person name="Baker S.E."/>
        </authorList>
    </citation>
    <scope>NUCLEOTIDE SEQUENCE [LARGE SCALE GENOMIC DNA]</scope>
    <source>
        <strain evidence="10 11">JOP 1030-1</strain>
    </source>
</reference>
<dbReference type="CDD" id="cd11062">
    <property type="entry name" value="CYP58-like"/>
    <property type="match status" value="1"/>
</dbReference>
<evidence type="ECO:0000256" key="6">
    <source>
        <dbReference type="ARBA" id="ARBA00023004"/>
    </source>
</evidence>
<dbReference type="PROSITE" id="PS00086">
    <property type="entry name" value="CYTOCHROME_P450"/>
    <property type="match status" value="1"/>
</dbReference>
<comment type="similarity">
    <text evidence="2 9">Belongs to the cytochrome P450 family.</text>
</comment>
<organism evidence="10 11">
    <name type="scientific">Aspergillus saccharolyticus JOP 1030-1</name>
    <dbReference type="NCBI Taxonomy" id="1450539"/>
    <lineage>
        <taxon>Eukaryota</taxon>
        <taxon>Fungi</taxon>
        <taxon>Dikarya</taxon>
        <taxon>Ascomycota</taxon>
        <taxon>Pezizomycotina</taxon>
        <taxon>Eurotiomycetes</taxon>
        <taxon>Eurotiomycetidae</taxon>
        <taxon>Eurotiales</taxon>
        <taxon>Aspergillaceae</taxon>
        <taxon>Aspergillus</taxon>
        <taxon>Aspergillus subgen. Circumdati</taxon>
    </lineage>
</organism>
<dbReference type="AlphaFoldDB" id="A0A318ZWK1"/>
<dbReference type="PANTHER" id="PTHR24305">
    <property type="entry name" value="CYTOCHROME P450"/>
    <property type="match status" value="1"/>
</dbReference>